<dbReference type="EMBL" id="KB870809">
    <property type="protein sequence ID" value="EOA25161.1"/>
    <property type="molecule type" value="Genomic_DNA"/>
</dbReference>
<evidence type="ECO:0000256" key="1">
    <source>
        <dbReference type="SAM" id="SignalP"/>
    </source>
</evidence>
<evidence type="ECO:0008006" key="4">
    <source>
        <dbReference type="Google" id="ProtNLM"/>
    </source>
</evidence>
<gene>
    <name evidence="2" type="ORF">CARUB_v10018472mg</name>
</gene>
<proteinExistence type="predicted"/>
<feature type="chain" id="PRO_5004341366" description="Prolamin-like domain-containing protein" evidence="1">
    <location>
        <begin position="24"/>
        <end position="98"/>
    </location>
</feature>
<keyword evidence="1" id="KW-0732">Signal</keyword>
<organism evidence="2 3">
    <name type="scientific">Capsella rubella</name>
    <dbReference type="NCBI Taxonomy" id="81985"/>
    <lineage>
        <taxon>Eukaryota</taxon>
        <taxon>Viridiplantae</taxon>
        <taxon>Streptophyta</taxon>
        <taxon>Embryophyta</taxon>
        <taxon>Tracheophyta</taxon>
        <taxon>Spermatophyta</taxon>
        <taxon>Magnoliopsida</taxon>
        <taxon>eudicotyledons</taxon>
        <taxon>Gunneridae</taxon>
        <taxon>Pentapetalae</taxon>
        <taxon>rosids</taxon>
        <taxon>malvids</taxon>
        <taxon>Brassicales</taxon>
        <taxon>Brassicaceae</taxon>
        <taxon>Camelineae</taxon>
        <taxon>Capsella</taxon>
    </lineage>
</organism>
<sequence length="98" mass="11017">MKLIQTIFLLILISALILQQSKAQENYCSRANIDHIPGCFIALEAAYDKDYSRLTKSCCRAVFSLPPTCVVLLYPGVTYPITAYRLICLYKDVPPSNL</sequence>
<dbReference type="AlphaFoldDB" id="R0FS27"/>
<dbReference type="KEGG" id="crb:17887398"/>
<evidence type="ECO:0000313" key="2">
    <source>
        <dbReference type="EMBL" id="EOA25161.1"/>
    </source>
</evidence>
<protein>
    <recommendedName>
        <fullName evidence="4">Prolamin-like domain-containing protein</fullName>
    </recommendedName>
</protein>
<feature type="signal peptide" evidence="1">
    <location>
        <begin position="1"/>
        <end position="23"/>
    </location>
</feature>
<dbReference type="Proteomes" id="UP000029121">
    <property type="component" value="Unassembled WGS sequence"/>
</dbReference>
<accession>R0FS27</accession>
<name>R0FS27_9BRAS</name>
<keyword evidence="3" id="KW-1185">Reference proteome</keyword>
<dbReference type="OrthoDB" id="1029957at2759"/>
<reference evidence="3" key="1">
    <citation type="journal article" date="2013" name="Nat. Genet.">
        <title>The Capsella rubella genome and the genomic consequences of rapid mating system evolution.</title>
        <authorList>
            <person name="Slotte T."/>
            <person name="Hazzouri K.M."/>
            <person name="Agren J.A."/>
            <person name="Koenig D."/>
            <person name="Maumus F."/>
            <person name="Guo Y.L."/>
            <person name="Steige K."/>
            <person name="Platts A.E."/>
            <person name="Escobar J.S."/>
            <person name="Newman L.K."/>
            <person name="Wang W."/>
            <person name="Mandakova T."/>
            <person name="Vello E."/>
            <person name="Smith L.M."/>
            <person name="Henz S.R."/>
            <person name="Steffen J."/>
            <person name="Takuno S."/>
            <person name="Brandvain Y."/>
            <person name="Coop G."/>
            <person name="Andolfatto P."/>
            <person name="Hu T.T."/>
            <person name="Blanchette M."/>
            <person name="Clark R.M."/>
            <person name="Quesneville H."/>
            <person name="Nordborg M."/>
            <person name="Gaut B.S."/>
            <person name="Lysak M.A."/>
            <person name="Jenkins J."/>
            <person name="Grimwood J."/>
            <person name="Chapman J."/>
            <person name="Prochnik S."/>
            <person name="Shu S."/>
            <person name="Rokhsar D."/>
            <person name="Schmutz J."/>
            <person name="Weigel D."/>
            <person name="Wright S.I."/>
        </authorList>
    </citation>
    <scope>NUCLEOTIDE SEQUENCE [LARGE SCALE GENOMIC DNA]</scope>
    <source>
        <strain evidence="3">cv. Monte Gargano</strain>
    </source>
</reference>
<evidence type="ECO:0000313" key="3">
    <source>
        <dbReference type="Proteomes" id="UP000029121"/>
    </source>
</evidence>